<evidence type="ECO:0000256" key="4">
    <source>
        <dbReference type="ARBA" id="ARBA00022729"/>
    </source>
</evidence>
<evidence type="ECO:0000256" key="3">
    <source>
        <dbReference type="ARBA" id="ARBA00012662"/>
    </source>
</evidence>
<dbReference type="Gene3D" id="3.20.20.80">
    <property type="entry name" value="Glycosidases"/>
    <property type="match status" value="1"/>
</dbReference>
<comment type="function">
    <text evidence="1">Alpha-L-fucosidase is responsible for hydrolyzing the alpha-1,6-linked fucose joined to the reducing-end N-acetylglucosamine of the carbohydrate moieties of glycoproteins.</text>
</comment>
<dbReference type="Proteomes" id="UP000567293">
    <property type="component" value="Unassembled WGS sequence"/>
</dbReference>
<comment type="caution">
    <text evidence="8">The sequence shown here is derived from an EMBL/GenBank/DDBJ whole genome shotgun (WGS) entry which is preliminary data.</text>
</comment>
<evidence type="ECO:0000256" key="1">
    <source>
        <dbReference type="ARBA" id="ARBA00004071"/>
    </source>
</evidence>
<dbReference type="PRINTS" id="PR00741">
    <property type="entry name" value="GLHYDRLASE29"/>
</dbReference>
<keyword evidence="5" id="KW-0378">Hydrolase</keyword>
<keyword evidence="9" id="KW-1185">Reference proteome</keyword>
<evidence type="ECO:0000259" key="7">
    <source>
        <dbReference type="Pfam" id="PF01120"/>
    </source>
</evidence>
<keyword evidence="6" id="KW-0326">Glycosidase</keyword>
<dbReference type="AlphaFoldDB" id="A0A7V8NV34"/>
<dbReference type="GO" id="GO:0004560">
    <property type="term" value="F:alpha-L-fucosidase activity"/>
    <property type="evidence" value="ECO:0007669"/>
    <property type="project" value="InterPro"/>
</dbReference>
<organism evidence="8 9">
    <name type="scientific">Candidatus Acidiferrum panamense</name>
    <dbReference type="NCBI Taxonomy" id="2741543"/>
    <lineage>
        <taxon>Bacteria</taxon>
        <taxon>Pseudomonadati</taxon>
        <taxon>Acidobacteriota</taxon>
        <taxon>Terriglobia</taxon>
        <taxon>Candidatus Acidiferrales</taxon>
        <taxon>Candidatus Acidiferrum</taxon>
    </lineage>
</organism>
<evidence type="ECO:0000313" key="8">
    <source>
        <dbReference type="EMBL" id="MBA0088001.1"/>
    </source>
</evidence>
<feature type="domain" description="Glycoside hydrolase family 29 N-terminal" evidence="7">
    <location>
        <begin position="2"/>
        <end position="69"/>
    </location>
</feature>
<dbReference type="SUPFAM" id="SSF51445">
    <property type="entry name" value="(Trans)glycosidases"/>
    <property type="match status" value="1"/>
</dbReference>
<dbReference type="EC" id="3.2.1.51" evidence="3"/>
<keyword evidence="4" id="KW-0732">Signal</keyword>
<proteinExistence type="inferred from homology"/>
<sequence>AETMNNSWGFNITDDHYKSAAGLIRYVVRAAGMNANFLLNVGPMPNGEIQPEFVERLAEIGNWTKQYGQSIYGTRGGPLPAGPWGVTTQRGSTVYVHVLDCNQPLLALGGIPRTVRSAKLLRDGSSVEVSVVKGGLVLKLPEAQPEEVDRVIELELEPAK</sequence>
<evidence type="ECO:0000256" key="2">
    <source>
        <dbReference type="ARBA" id="ARBA00007951"/>
    </source>
</evidence>
<protein>
    <recommendedName>
        <fullName evidence="3">alpha-L-fucosidase</fullName>
        <ecNumber evidence="3">3.2.1.51</ecNumber>
    </recommendedName>
</protein>
<dbReference type="Pfam" id="PF01120">
    <property type="entry name" value="Alpha_L_fucos"/>
    <property type="match status" value="1"/>
</dbReference>
<feature type="non-terminal residue" evidence="8">
    <location>
        <position position="1"/>
    </location>
</feature>
<evidence type="ECO:0000256" key="6">
    <source>
        <dbReference type="ARBA" id="ARBA00023295"/>
    </source>
</evidence>
<dbReference type="GO" id="GO:0005764">
    <property type="term" value="C:lysosome"/>
    <property type="evidence" value="ECO:0007669"/>
    <property type="project" value="TreeGrafter"/>
</dbReference>
<evidence type="ECO:0000313" key="9">
    <source>
        <dbReference type="Proteomes" id="UP000567293"/>
    </source>
</evidence>
<dbReference type="InterPro" id="IPR057739">
    <property type="entry name" value="Glyco_hydro_29_N"/>
</dbReference>
<dbReference type="InterPro" id="IPR016286">
    <property type="entry name" value="FUC_metazoa-typ"/>
</dbReference>
<comment type="similarity">
    <text evidence="2">Belongs to the glycosyl hydrolase 29 family.</text>
</comment>
<gene>
    <name evidence="8" type="ORF">HRJ53_23695</name>
</gene>
<dbReference type="GO" id="GO:0006004">
    <property type="term" value="P:fucose metabolic process"/>
    <property type="evidence" value="ECO:0007669"/>
    <property type="project" value="InterPro"/>
</dbReference>
<accession>A0A7V8NV34</accession>
<name>A0A7V8NV34_9BACT</name>
<dbReference type="InterPro" id="IPR000933">
    <property type="entry name" value="Glyco_hydro_29"/>
</dbReference>
<evidence type="ECO:0000256" key="5">
    <source>
        <dbReference type="ARBA" id="ARBA00022801"/>
    </source>
</evidence>
<dbReference type="GO" id="GO:0016139">
    <property type="term" value="P:glycoside catabolic process"/>
    <property type="evidence" value="ECO:0007669"/>
    <property type="project" value="TreeGrafter"/>
</dbReference>
<reference evidence="8" key="1">
    <citation type="submission" date="2020-06" db="EMBL/GenBank/DDBJ databases">
        <title>Legume-microbial interactions unlock mineral nutrients during tropical forest succession.</title>
        <authorList>
            <person name="Epihov D.Z."/>
        </authorList>
    </citation>
    <scope>NUCLEOTIDE SEQUENCE [LARGE SCALE GENOMIC DNA]</scope>
    <source>
        <strain evidence="8">Pan2503</strain>
    </source>
</reference>
<dbReference type="PANTHER" id="PTHR10030:SF37">
    <property type="entry name" value="ALPHA-L-FUCOSIDASE-RELATED"/>
    <property type="match status" value="1"/>
</dbReference>
<dbReference type="PANTHER" id="PTHR10030">
    <property type="entry name" value="ALPHA-L-FUCOSIDASE"/>
    <property type="match status" value="1"/>
</dbReference>
<dbReference type="EMBL" id="JACDQQ010002284">
    <property type="protein sequence ID" value="MBA0088001.1"/>
    <property type="molecule type" value="Genomic_DNA"/>
</dbReference>
<dbReference type="SMART" id="SM00812">
    <property type="entry name" value="Alpha_L_fucos"/>
    <property type="match status" value="1"/>
</dbReference>
<dbReference type="InterPro" id="IPR017853">
    <property type="entry name" value="GH"/>
</dbReference>